<evidence type="ECO:0000313" key="13">
    <source>
        <dbReference type="EMBL" id="ADY61085.1"/>
    </source>
</evidence>
<feature type="site" description="Electron transfer via tryptophanyl radical" evidence="9">
    <location>
        <position position="410"/>
    </location>
</feature>
<dbReference type="GO" id="GO:0003677">
    <property type="term" value="F:DNA binding"/>
    <property type="evidence" value="ECO:0007669"/>
    <property type="project" value="TreeGrafter"/>
</dbReference>
<evidence type="ECO:0000256" key="4">
    <source>
        <dbReference type="ARBA" id="ARBA00022630"/>
    </source>
</evidence>
<comment type="catalytic activity">
    <reaction evidence="7">
        <text>cyclobutadipyrimidine (in DNA) = 2 pyrimidine residues (in DNA).</text>
        <dbReference type="EC" id="4.1.99.3"/>
    </reaction>
</comment>
<dbReference type="GO" id="GO:0003904">
    <property type="term" value="F:deoxyribodipyrimidine photo-lyase activity"/>
    <property type="evidence" value="ECO:0007669"/>
    <property type="project" value="UniProtKB-EC"/>
</dbReference>
<evidence type="ECO:0000256" key="8">
    <source>
        <dbReference type="PIRSR" id="PIRSR602081-1"/>
    </source>
</evidence>
<name>F0SN56_RUBBR</name>
<dbReference type="RefSeq" id="WP_013629804.1">
    <property type="nucleotide sequence ID" value="NC_015174.1"/>
</dbReference>
<accession>F0SN56</accession>
<evidence type="ECO:0000256" key="3">
    <source>
        <dbReference type="ARBA" id="ARBA00014046"/>
    </source>
</evidence>
<dbReference type="KEGG" id="pbs:Plabr_3488"/>
<dbReference type="HOGENOM" id="CLU_010348_2_2_0"/>
<dbReference type="PROSITE" id="PS00394">
    <property type="entry name" value="DNA_PHOTOLYASES_1_1"/>
    <property type="match status" value="1"/>
</dbReference>
<evidence type="ECO:0000256" key="10">
    <source>
        <dbReference type="RuleBase" id="RU004182"/>
    </source>
</evidence>
<dbReference type="GO" id="GO:0000719">
    <property type="term" value="P:photoreactive repair"/>
    <property type="evidence" value="ECO:0007669"/>
    <property type="project" value="UniProtKB-ARBA"/>
</dbReference>
<feature type="site" description="Electron transfer via tryptophanyl radical" evidence="9">
    <location>
        <position position="387"/>
    </location>
</feature>
<dbReference type="PANTHER" id="PTHR11455">
    <property type="entry name" value="CRYPTOCHROME"/>
    <property type="match status" value="1"/>
</dbReference>
<evidence type="ECO:0000256" key="1">
    <source>
        <dbReference type="ARBA" id="ARBA00001932"/>
    </source>
</evidence>
<evidence type="ECO:0000256" key="6">
    <source>
        <dbReference type="ARBA" id="ARBA00022991"/>
    </source>
</evidence>
<comment type="cofactor">
    <cofactor evidence="1">
        <name>(6R)-5,10-methylene-5,6,7,8-tetrahydrofolate</name>
        <dbReference type="ChEBI" id="CHEBI:15636"/>
    </cofactor>
</comment>
<feature type="binding site" evidence="8">
    <location>
        <begin position="400"/>
        <end position="402"/>
    </location>
    <ligand>
        <name>FAD</name>
        <dbReference type="ChEBI" id="CHEBI:57692"/>
    </ligand>
</feature>
<keyword evidence="4 8" id="KW-0285">Flavoprotein</keyword>
<dbReference type="STRING" id="756272.Plabr_3488"/>
<dbReference type="Pfam" id="PF03441">
    <property type="entry name" value="FAD_binding_7"/>
    <property type="match status" value="1"/>
</dbReference>
<dbReference type="EMBL" id="CP002546">
    <property type="protein sequence ID" value="ADY61085.1"/>
    <property type="molecule type" value="Genomic_DNA"/>
</dbReference>
<evidence type="ECO:0000259" key="12">
    <source>
        <dbReference type="PROSITE" id="PS51645"/>
    </source>
</evidence>
<dbReference type="InterPro" id="IPR006050">
    <property type="entry name" value="DNA_photolyase_N"/>
</dbReference>
<dbReference type="InterPro" id="IPR018394">
    <property type="entry name" value="DNA_photolyase_1_CS_C"/>
</dbReference>
<reference evidence="14" key="1">
    <citation type="submission" date="2011-02" db="EMBL/GenBank/DDBJ databases">
        <title>The complete genome of Planctomyces brasiliensis DSM 5305.</title>
        <authorList>
            <person name="Lucas S."/>
            <person name="Copeland A."/>
            <person name="Lapidus A."/>
            <person name="Bruce D."/>
            <person name="Goodwin L."/>
            <person name="Pitluck S."/>
            <person name="Kyrpides N."/>
            <person name="Mavromatis K."/>
            <person name="Pagani I."/>
            <person name="Ivanova N."/>
            <person name="Ovchinnikova G."/>
            <person name="Lu M."/>
            <person name="Detter J.C."/>
            <person name="Han C."/>
            <person name="Land M."/>
            <person name="Hauser L."/>
            <person name="Markowitz V."/>
            <person name="Cheng J.-F."/>
            <person name="Hugenholtz P."/>
            <person name="Woyke T."/>
            <person name="Wu D."/>
            <person name="Tindall B."/>
            <person name="Pomrenke H.G."/>
            <person name="Brambilla E."/>
            <person name="Klenk H.-P."/>
            <person name="Eisen J.A."/>
        </authorList>
    </citation>
    <scope>NUCLEOTIDE SEQUENCE [LARGE SCALE GENOMIC DNA]</scope>
    <source>
        <strain evidence="14">ATCC 49424 / DSM 5305 / JCM 21570 / NBRC 103401 / IFAM 1448</strain>
    </source>
</reference>
<dbReference type="Gene3D" id="1.25.40.80">
    <property type="match status" value="1"/>
</dbReference>
<keyword evidence="14" id="KW-1185">Reference proteome</keyword>
<dbReference type="PANTHER" id="PTHR11455:SF9">
    <property type="entry name" value="CRYPTOCHROME CIRCADIAN CLOCK 5 ISOFORM X1"/>
    <property type="match status" value="1"/>
</dbReference>
<feature type="binding site" evidence="8">
    <location>
        <position position="246"/>
    </location>
    <ligand>
        <name>FAD</name>
        <dbReference type="ChEBI" id="CHEBI:57692"/>
    </ligand>
</feature>
<keyword evidence="6 10" id="KW-0157">Chromophore</keyword>
<dbReference type="OrthoDB" id="9772484at2"/>
<dbReference type="PRINTS" id="PR00147">
    <property type="entry name" value="DNAPHOTLYASE"/>
</dbReference>
<dbReference type="InterPro" id="IPR014729">
    <property type="entry name" value="Rossmann-like_a/b/a_fold"/>
</dbReference>
<protein>
    <recommendedName>
        <fullName evidence="3">Deoxyribodipyrimidine photo-lyase</fullName>
        <ecNumber evidence="2">4.1.99.3</ecNumber>
    </recommendedName>
</protein>
<dbReference type="EC" id="4.1.99.3" evidence="2"/>
<feature type="compositionally biased region" description="Basic and acidic residues" evidence="11">
    <location>
        <begin position="1"/>
        <end position="11"/>
    </location>
</feature>
<proteinExistence type="inferred from homology"/>
<evidence type="ECO:0000256" key="2">
    <source>
        <dbReference type="ARBA" id="ARBA00013149"/>
    </source>
</evidence>
<dbReference type="GO" id="GO:0009416">
    <property type="term" value="P:response to light stimulus"/>
    <property type="evidence" value="ECO:0007669"/>
    <property type="project" value="TreeGrafter"/>
</dbReference>
<gene>
    <name evidence="13" type="ordered locus">Plabr_3488</name>
</gene>
<sequence>MSQDRIQHVDSVDGSPDLPADLSEGPVLVWLRQDLRLRDNPALYAAANTGRSVIVVYLLPNRNDDWFPGGAASWWLHHSLDALTTNLHKRHHQLILRSGSAATEMTRLAEDCKAAAVFWNRCYEPADRERDEKTADKLAQAGYQVRSFPGSLLIEPWTLSTKQGDPYQVFTPFWKAARSRVEFASPLPAPESLKTPDQWPDSEELADWKLLPTLDWADEFPERWKPGEDAAHAAWQKFLDDNIAEYGTERDVPSHHGTSRLSPHLHYGEISPRQIYAEAVEKMNRKQTATESFEKNVNVYLSEIGWREFGYHVLYHFPHTPENPLREKFADFNWETKKSWLKAWQQGQTGYPIVDAGMRELWRTGWMHNRVRMIVASFLTKDLRIHWLEGSKWFWDTLVDADLANNTLGWQWASGCGADAAPYFRVFNPTRQSEKFDPKGNYLRRWCPELADLPDKYLHCPADAPESVLNKAGVRLGKDYPEPIVDHAEQRDAALAEWEKVK</sequence>
<dbReference type="SUPFAM" id="SSF48173">
    <property type="entry name" value="Cryptochrome/photolyase FAD-binding domain"/>
    <property type="match status" value="1"/>
</dbReference>
<dbReference type="InterPro" id="IPR005101">
    <property type="entry name" value="Cryptochr/Photolyase_FAD-bd"/>
</dbReference>
<feature type="region of interest" description="Disordered" evidence="11">
    <location>
        <begin position="1"/>
        <end position="20"/>
    </location>
</feature>
<dbReference type="FunFam" id="1.10.579.10:FF:000003">
    <property type="entry name" value="Deoxyribodipyrimidine photo-lyase"/>
    <property type="match status" value="1"/>
</dbReference>
<dbReference type="Pfam" id="PF00875">
    <property type="entry name" value="DNA_photolyase"/>
    <property type="match status" value="1"/>
</dbReference>
<comment type="similarity">
    <text evidence="10">Belongs to the DNA photolyase family.</text>
</comment>
<evidence type="ECO:0000256" key="5">
    <source>
        <dbReference type="ARBA" id="ARBA00022827"/>
    </source>
</evidence>
<dbReference type="eggNOG" id="COG0415">
    <property type="taxonomic scope" value="Bacteria"/>
</dbReference>
<evidence type="ECO:0000256" key="11">
    <source>
        <dbReference type="SAM" id="MobiDB-lite"/>
    </source>
</evidence>
<dbReference type="AlphaFoldDB" id="F0SN56"/>
<evidence type="ECO:0000256" key="9">
    <source>
        <dbReference type="PIRSR" id="PIRSR602081-2"/>
    </source>
</evidence>
<dbReference type="InterPro" id="IPR036155">
    <property type="entry name" value="Crypto/Photolyase_N_sf"/>
</dbReference>
<dbReference type="InterPro" id="IPR036134">
    <property type="entry name" value="Crypto/Photolyase_FAD-like_sf"/>
</dbReference>
<dbReference type="Proteomes" id="UP000006860">
    <property type="component" value="Chromosome"/>
</dbReference>
<feature type="binding site" evidence="8">
    <location>
        <begin position="258"/>
        <end position="262"/>
    </location>
    <ligand>
        <name>FAD</name>
        <dbReference type="ChEBI" id="CHEBI:57692"/>
    </ligand>
</feature>
<keyword evidence="5 8" id="KW-0274">FAD</keyword>
<dbReference type="GO" id="GO:0071949">
    <property type="term" value="F:FAD binding"/>
    <property type="evidence" value="ECO:0007669"/>
    <property type="project" value="TreeGrafter"/>
</dbReference>
<feature type="binding site" evidence="8">
    <location>
        <position position="300"/>
    </location>
    <ligand>
        <name>FAD</name>
        <dbReference type="ChEBI" id="CHEBI:57692"/>
    </ligand>
</feature>
<evidence type="ECO:0000313" key="14">
    <source>
        <dbReference type="Proteomes" id="UP000006860"/>
    </source>
</evidence>
<organism evidence="13 14">
    <name type="scientific">Rubinisphaera brasiliensis (strain ATCC 49424 / DSM 5305 / JCM 21570 / IAM 15109 / NBRC 103401 / IFAM 1448)</name>
    <name type="common">Planctomyces brasiliensis</name>
    <dbReference type="NCBI Taxonomy" id="756272"/>
    <lineage>
        <taxon>Bacteria</taxon>
        <taxon>Pseudomonadati</taxon>
        <taxon>Planctomycetota</taxon>
        <taxon>Planctomycetia</taxon>
        <taxon>Planctomycetales</taxon>
        <taxon>Planctomycetaceae</taxon>
        <taxon>Rubinisphaera</taxon>
    </lineage>
</organism>
<comment type="cofactor">
    <cofactor evidence="8">
        <name>FAD</name>
        <dbReference type="ChEBI" id="CHEBI:57692"/>
    </cofactor>
    <text evidence="8">Binds 1 FAD per subunit.</text>
</comment>
<dbReference type="InterPro" id="IPR002081">
    <property type="entry name" value="Cryptochrome/DNA_photolyase_1"/>
</dbReference>
<dbReference type="SUPFAM" id="SSF52425">
    <property type="entry name" value="Cryptochrome/photolyase, N-terminal domain"/>
    <property type="match status" value="1"/>
</dbReference>
<feature type="domain" description="Photolyase/cryptochrome alpha/beta" evidence="12">
    <location>
        <begin position="25"/>
        <end position="153"/>
    </location>
</feature>
<dbReference type="PROSITE" id="PS51645">
    <property type="entry name" value="PHR_CRY_ALPHA_BETA"/>
    <property type="match status" value="1"/>
</dbReference>
<dbReference type="Gene3D" id="1.10.579.10">
    <property type="entry name" value="DNA Cyclobutane Dipyrimidine Photolyase, subunit A, domain 3"/>
    <property type="match status" value="1"/>
</dbReference>
<dbReference type="Gene3D" id="3.40.50.620">
    <property type="entry name" value="HUPs"/>
    <property type="match status" value="1"/>
</dbReference>
<feature type="site" description="Electron transfer via tryptophanyl radical" evidence="9">
    <location>
        <position position="334"/>
    </location>
</feature>
<evidence type="ECO:0000256" key="7">
    <source>
        <dbReference type="ARBA" id="ARBA00033999"/>
    </source>
</evidence>